<feature type="domain" description="STAS" evidence="2">
    <location>
        <begin position="182"/>
        <end position="281"/>
    </location>
</feature>
<accession>A0ABT8NGL1</accession>
<dbReference type="Gene3D" id="3.30.750.24">
    <property type="entry name" value="STAS domain"/>
    <property type="match status" value="1"/>
</dbReference>
<dbReference type="InterPro" id="IPR051932">
    <property type="entry name" value="Bact_StressResp_Reg"/>
</dbReference>
<dbReference type="InterPro" id="IPR002645">
    <property type="entry name" value="STAS_dom"/>
</dbReference>
<keyword evidence="1" id="KW-0597">Phosphoprotein</keyword>
<dbReference type="RefSeq" id="WP_300993190.1">
    <property type="nucleotide sequence ID" value="NZ_CP129235.1"/>
</dbReference>
<dbReference type="PROSITE" id="PS50801">
    <property type="entry name" value="STAS"/>
    <property type="match status" value="1"/>
</dbReference>
<comment type="caution">
    <text evidence="3">The sequence shown here is derived from an EMBL/GenBank/DDBJ whole genome shotgun (WGS) entry which is preliminary data.</text>
</comment>
<organism evidence="3 4">
    <name type="scientific">Planococcus shenhongbingii</name>
    <dbReference type="NCBI Taxonomy" id="3058398"/>
    <lineage>
        <taxon>Bacteria</taxon>
        <taxon>Bacillati</taxon>
        <taxon>Bacillota</taxon>
        <taxon>Bacilli</taxon>
        <taxon>Bacillales</taxon>
        <taxon>Caryophanaceae</taxon>
        <taxon>Planococcus</taxon>
    </lineage>
</organism>
<dbReference type="CDD" id="cd07041">
    <property type="entry name" value="STAS_RsbR_RsbS_like"/>
    <property type="match status" value="1"/>
</dbReference>
<dbReference type="PANTHER" id="PTHR33745">
    <property type="entry name" value="RSBT ANTAGONIST PROTEIN RSBS-RELATED"/>
    <property type="match status" value="1"/>
</dbReference>
<dbReference type="Proteomes" id="UP001172142">
    <property type="component" value="Unassembled WGS sequence"/>
</dbReference>
<keyword evidence="4" id="KW-1185">Reference proteome</keyword>
<proteinExistence type="predicted"/>
<evidence type="ECO:0000313" key="4">
    <source>
        <dbReference type="Proteomes" id="UP001172142"/>
    </source>
</evidence>
<protein>
    <submittedName>
        <fullName evidence="3">STAS domain-containing protein</fullName>
    </submittedName>
</protein>
<name>A0ABT8NGL1_9BACL</name>
<dbReference type="Pfam" id="PF01740">
    <property type="entry name" value="STAS"/>
    <property type="match status" value="1"/>
</dbReference>
<dbReference type="InterPro" id="IPR036513">
    <property type="entry name" value="STAS_dom_sf"/>
</dbReference>
<dbReference type="SUPFAM" id="SSF52091">
    <property type="entry name" value="SpoIIaa-like"/>
    <property type="match status" value="1"/>
</dbReference>
<reference evidence="3 4" key="1">
    <citation type="submission" date="2023-07" db="EMBL/GenBank/DDBJ databases">
        <title>Novel species in genus Planococcus.</title>
        <authorList>
            <person name="Ning S."/>
        </authorList>
    </citation>
    <scope>NUCLEOTIDE SEQUENCE [LARGE SCALE GENOMIC DNA]</scope>
    <source>
        <strain evidence="3 4">N017</strain>
    </source>
</reference>
<sequence>MLKEQLTLKNKKLHEFLCEKNKELTEQWFDTLDKSAVGVYASSNPETIEKLKQQNFEFHERFCHMFDRDDNECIKEFQDWILRVAKDEGHLATPLDAVLKEFFRTQKQYLQLIEEFAETQEERISSEQVNAWSKAVVDTINDIILEFTVQNTKAAESRLNAQQEMIIEMSAPVILLTKEFGLLPLVGEIHTYRAQIIFEKVLKQCHQNSIERLFIDLSGVPIVDTMVAHQIFQLIEGLKIIGVKTAIAGISPDIAQTAIQLGINFGDVKVFSKLEQAMKFNNLQVSHK</sequence>
<evidence type="ECO:0000256" key="1">
    <source>
        <dbReference type="ARBA" id="ARBA00022553"/>
    </source>
</evidence>
<evidence type="ECO:0000259" key="2">
    <source>
        <dbReference type="PROSITE" id="PS50801"/>
    </source>
</evidence>
<evidence type="ECO:0000313" key="3">
    <source>
        <dbReference type="EMBL" id="MDN7246908.1"/>
    </source>
</evidence>
<dbReference type="EMBL" id="JAUJWU010000005">
    <property type="protein sequence ID" value="MDN7246908.1"/>
    <property type="molecule type" value="Genomic_DNA"/>
</dbReference>
<dbReference type="PANTHER" id="PTHR33745:SF3">
    <property type="entry name" value="RSBT CO-ANTAGONIST PROTEIN RSBRC"/>
    <property type="match status" value="1"/>
</dbReference>
<gene>
    <name evidence="3" type="ORF">QWY13_15615</name>
</gene>